<feature type="region of interest" description="Disordered" evidence="1">
    <location>
        <begin position="461"/>
        <end position="480"/>
    </location>
</feature>
<feature type="compositionally biased region" description="Low complexity" evidence="1">
    <location>
        <begin position="115"/>
        <end position="126"/>
    </location>
</feature>
<feature type="region of interest" description="Disordered" evidence="1">
    <location>
        <begin position="802"/>
        <end position="922"/>
    </location>
</feature>
<dbReference type="VEuPathDB" id="FungiDB:PV09_04411"/>
<sequence>MAKGRKDTASVIASCAEYDERTGEEVQESRKIANVAAKRSSGALVTPTAGSDAEPAQNADQVSDSGYSSRTRATSASADSVESTREKALALQQLANASGASNGAPSSRQQRDVDTQSQQSGSTASTKTKKKVQCSQPNCEKCIEVLRKAAARKASRKAKAGASADAPPTTSRTRSPVRTATPAATTAASARPPETVVQQRPQPRRRDSQQQGPRPASMYDMPAGGLGQPPIQSAYYDRRGYLHQGYPGRALMVIDRPGPMVSARGGARGGMRQGPVSYDPQAATRISARRVLKPTVIQAERPTYDEEDKMARQLRAAHRAQQAAQRAPTQAVEDEDCSEEESEEDEYSEEEEEEEEEQSEEEYDSPDEEEADELAAVAHLRQLKKAQMASTHSYNERQQRRKEAHVKQAQLEQQEQLRRLEQERKQMMVDAARMAQMPPPHVAPPPDLGPAPILPIGLGMAAAAPPPPMPPPPPPPQSLPLPPNGLSMRRAQPHITYPDRRSMDFDAFDEPLRATLRAVTPGPSGSSANRRPSLASSGATKATSYSNPINPRVTVESARSGRRMSYMGSERRDQLENMHAGFQEDQSRELRRIIAETLQNELQNLNITPTQSFKVDMAMDDKLRNAMKYQANTDSVAQHRRRDTLTDLSSVPLTADALRRKAGLPSYTGSSRSKHSSEEDPSLISAGHRIMAGSEAGAVTVNGDEMKVRIDTTNGFEMEFDGRLVQLRPVGDGTTAELIVGGRRETAYASTRGSAATKSVLGRQPSHRERRNTREDDYSDDDRTERRTVYAQEERDRIYEEERERRAAVRKERKERKERRDRKERRERREKQQPTPHRRTARYEVEGDYDDDVDSYTSESYTSEDERRTQRPVRRRRAKTQTERYERRHSPSPPRRRHKDDGNYHYPPGYGKQAGFNPSPAF</sequence>
<keyword evidence="3" id="KW-1185">Reference proteome</keyword>
<feature type="compositionally biased region" description="Polar residues" evidence="1">
    <location>
        <begin position="523"/>
        <end position="549"/>
    </location>
</feature>
<evidence type="ECO:0000313" key="2">
    <source>
        <dbReference type="EMBL" id="KIW04675.1"/>
    </source>
</evidence>
<dbReference type="AlphaFoldDB" id="A0A0D2ADY0"/>
<feature type="compositionally biased region" description="Low complexity" evidence="1">
    <location>
        <begin position="160"/>
        <end position="201"/>
    </location>
</feature>
<dbReference type="InParanoid" id="A0A0D2ADY0"/>
<feature type="region of interest" description="Disordered" evidence="1">
    <location>
        <begin position="517"/>
        <end position="550"/>
    </location>
</feature>
<proteinExistence type="predicted"/>
<feature type="region of interest" description="Disordered" evidence="1">
    <location>
        <begin position="150"/>
        <end position="231"/>
    </location>
</feature>
<feature type="region of interest" description="Disordered" evidence="1">
    <location>
        <begin position="313"/>
        <end position="422"/>
    </location>
</feature>
<evidence type="ECO:0000256" key="1">
    <source>
        <dbReference type="SAM" id="MobiDB-lite"/>
    </source>
</evidence>
<feature type="compositionally biased region" description="Polar residues" evidence="1">
    <location>
        <begin position="748"/>
        <end position="757"/>
    </location>
</feature>
<feature type="compositionally biased region" description="Pro residues" evidence="1">
    <location>
        <begin position="464"/>
        <end position="480"/>
    </location>
</feature>
<feature type="compositionally biased region" description="Basic residues" evidence="1">
    <location>
        <begin position="813"/>
        <end position="826"/>
    </location>
</feature>
<organism evidence="2 3">
    <name type="scientific">Verruconis gallopava</name>
    <dbReference type="NCBI Taxonomy" id="253628"/>
    <lineage>
        <taxon>Eukaryota</taxon>
        <taxon>Fungi</taxon>
        <taxon>Dikarya</taxon>
        <taxon>Ascomycota</taxon>
        <taxon>Pezizomycotina</taxon>
        <taxon>Dothideomycetes</taxon>
        <taxon>Pleosporomycetidae</taxon>
        <taxon>Venturiales</taxon>
        <taxon>Sympoventuriaceae</taxon>
        <taxon>Verruconis</taxon>
    </lineage>
</organism>
<dbReference type="RefSeq" id="XP_016214544.1">
    <property type="nucleotide sequence ID" value="XM_016357752.1"/>
</dbReference>
<feature type="compositionally biased region" description="Basic and acidic residues" evidence="1">
    <location>
        <begin position="772"/>
        <end position="790"/>
    </location>
</feature>
<feature type="compositionally biased region" description="Basic residues" evidence="1">
    <location>
        <begin position="150"/>
        <end position="159"/>
    </location>
</feature>
<feature type="compositionally biased region" description="Basic residues" evidence="1">
    <location>
        <begin position="870"/>
        <end position="879"/>
    </location>
</feature>
<dbReference type="EMBL" id="KN847540">
    <property type="protein sequence ID" value="KIW04675.1"/>
    <property type="molecule type" value="Genomic_DNA"/>
</dbReference>
<feature type="compositionally biased region" description="Low complexity" evidence="1">
    <location>
        <begin position="95"/>
        <end position="107"/>
    </location>
</feature>
<feature type="compositionally biased region" description="Basic and acidic residues" evidence="1">
    <location>
        <begin position="880"/>
        <end position="889"/>
    </location>
</feature>
<name>A0A0D2ADY0_9PEZI</name>
<feature type="compositionally biased region" description="Basic and acidic residues" evidence="1">
    <location>
        <begin position="802"/>
        <end position="812"/>
    </location>
</feature>
<feature type="compositionally biased region" description="Acidic residues" evidence="1">
    <location>
        <begin position="332"/>
        <end position="373"/>
    </location>
</feature>
<dbReference type="OrthoDB" id="3937262at2759"/>
<reference evidence="2 3" key="1">
    <citation type="submission" date="2015-01" db="EMBL/GenBank/DDBJ databases">
        <title>The Genome Sequence of Ochroconis gallopava CBS43764.</title>
        <authorList>
            <consortium name="The Broad Institute Genomics Platform"/>
            <person name="Cuomo C."/>
            <person name="de Hoog S."/>
            <person name="Gorbushina A."/>
            <person name="Stielow B."/>
            <person name="Teixiera M."/>
            <person name="Abouelleil A."/>
            <person name="Chapman S.B."/>
            <person name="Priest M."/>
            <person name="Young S.K."/>
            <person name="Wortman J."/>
            <person name="Nusbaum C."/>
            <person name="Birren B."/>
        </authorList>
    </citation>
    <scope>NUCLEOTIDE SEQUENCE [LARGE SCALE GENOMIC DNA]</scope>
    <source>
        <strain evidence="2 3">CBS 43764</strain>
    </source>
</reference>
<feature type="region of interest" description="Disordered" evidence="1">
    <location>
        <begin position="746"/>
        <end position="790"/>
    </location>
</feature>
<feature type="region of interest" description="Disordered" evidence="1">
    <location>
        <begin position="38"/>
        <end position="137"/>
    </location>
</feature>
<dbReference type="STRING" id="253628.A0A0D2ADY0"/>
<feature type="compositionally biased region" description="Low complexity" evidence="1">
    <location>
        <begin position="319"/>
        <end position="331"/>
    </location>
</feature>
<feature type="region of interest" description="Disordered" evidence="1">
    <location>
        <begin position="662"/>
        <end position="681"/>
    </location>
</feature>
<feature type="compositionally biased region" description="Low complexity" evidence="1">
    <location>
        <begin position="68"/>
        <end position="78"/>
    </location>
</feature>
<accession>A0A0D2ADY0</accession>
<gene>
    <name evidence="2" type="ORF">PV09_04411</name>
</gene>
<protein>
    <submittedName>
        <fullName evidence="2">Uncharacterized protein</fullName>
    </submittedName>
</protein>
<dbReference type="HOGENOM" id="CLU_316472_0_0_1"/>
<evidence type="ECO:0000313" key="3">
    <source>
        <dbReference type="Proteomes" id="UP000053259"/>
    </source>
</evidence>
<dbReference type="Proteomes" id="UP000053259">
    <property type="component" value="Unassembled WGS sequence"/>
</dbReference>
<dbReference type="GeneID" id="27312384"/>
<feature type="compositionally biased region" description="Polar residues" evidence="1">
    <location>
        <begin position="58"/>
        <end position="67"/>
    </location>
</feature>